<dbReference type="Proteomes" id="UP000007431">
    <property type="component" value="Unassembled WGS sequence"/>
</dbReference>
<dbReference type="EMBL" id="GL377305">
    <property type="protein sequence ID" value="EFI97578.1"/>
    <property type="molecule type" value="Genomic_DNA"/>
</dbReference>
<feature type="compositionally biased region" description="Polar residues" evidence="1">
    <location>
        <begin position="470"/>
        <end position="479"/>
    </location>
</feature>
<feature type="compositionally biased region" description="Basic residues" evidence="1">
    <location>
        <begin position="380"/>
        <end position="404"/>
    </location>
</feature>
<feature type="non-terminal residue" evidence="2">
    <location>
        <position position="736"/>
    </location>
</feature>
<feature type="compositionally biased region" description="Low complexity" evidence="1">
    <location>
        <begin position="155"/>
        <end position="166"/>
    </location>
</feature>
<feature type="region of interest" description="Disordered" evidence="1">
    <location>
        <begin position="287"/>
        <end position="412"/>
    </location>
</feature>
<protein>
    <submittedName>
        <fullName evidence="2">Uncharacterized protein</fullName>
    </submittedName>
</protein>
<dbReference type="OrthoDB" id="10519958at2759"/>
<feature type="compositionally biased region" description="Polar residues" evidence="1">
    <location>
        <begin position="305"/>
        <end position="319"/>
    </location>
</feature>
<feature type="compositionally biased region" description="Low complexity" evidence="1">
    <location>
        <begin position="534"/>
        <end position="552"/>
    </location>
</feature>
<evidence type="ECO:0000313" key="3">
    <source>
        <dbReference type="Proteomes" id="UP000007431"/>
    </source>
</evidence>
<sequence>MASNANRYHQHPDGIIDPAMFDALMNGIAGGGAAAWNNGEFTFQDILDDGYTESEIVGDDQRWDLANSGTLSDNPQTHLFGLVGSQPSSAQDVALANDLSSPFGALPPAPPPDYNNYEGRRDLLAPWQYGNHLTAGFEESTIVPSDSNTHTRVPSSGSNSNSGTGSMLVKLGSVDGVAEHALGKDDNENSQVDKKEDKGKGRAVADTPPTPSNVEQWVGAIGTTMQVSPNQSATPPREFLGAGDFHNVDGSVLVGAGLTIPENSAVYRRRAVDAELAPPPFHMSGIYGGRSLPPVPPTNVARSHPATTTTGIEPSASAQHRSRTDAAPSAPPHATIAADPAPSSRKLQAPAPSSRKRKAAESGAGAPANKQSHHGEKPSRHDKKQSRSRRRKDPKTSAKKHRHAQQGSEYFTLTHSNWILRLPTEDGDAQTSPSSSGTSSSDEAQASAATASNDARTNAGSGDEAVQSEDAVTTQQAAWHNNRERPKQEQAPFRFWGERDSRRRAQYGLDMLARIERETAIAATSSSNLSRNGSAPRNASGSSSASPSSSDSLDVDPRGHGSRSLGDDRAQACDTRAGPDEAEPDLLATIAPTPASSDPAMRLPQDAVSAPLAQPAGSYEIPHNIATSYAYQQHAPPQHAPAGWYDYSCGMPRAYAVAPNPYMMPTAYHPPPPFSWPYFPPAGFHAASLNPSVNGHVNHYSDYEHGYPSTSVQQTHFHGSTPPLNNASYGEDGWYY</sequence>
<feature type="region of interest" description="Disordered" evidence="1">
    <location>
        <begin position="180"/>
        <end position="214"/>
    </location>
</feature>
<evidence type="ECO:0000313" key="2">
    <source>
        <dbReference type="EMBL" id="EFI97578.1"/>
    </source>
</evidence>
<dbReference type="RefSeq" id="XP_003032481.1">
    <property type="nucleotide sequence ID" value="XM_003032435.1"/>
</dbReference>
<reference evidence="2 3" key="1">
    <citation type="journal article" date="2010" name="Nat. Biotechnol.">
        <title>Genome sequence of the model mushroom Schizophyllum commune.</title>
        <authorList>
            <person name="Ohm R.A."/>
            <person name="de Jong J.F."/>
            <person name="Lugones L.G."/>
            <person name="Aerts A."/>
            <person name="Kothe E."/>
            <person name="Stajich J.E."/>
            <person name="de Vries R.P."/>
            <person name="Record E."/>
            <person name="Levasseur A."/>
            <person name="Baker S.E."/>
            <person name="Bartholomew K.A."/>
            <person name="Coutinho P.M."/>
            <person name="Erdmann S."/>
            <person name="Fowler T.J."/>
            <person name="Gathman A.C."/>
            <person name="Lombard V."/>
            <person name="Henrissat B."/>
            <person name="Knabe N."/>
            <person name="Kuees U."/>
            <person name="Lilly W.W."/>
            <person name="Lindquist E."/>
            <person name="Lucas S."/>
            <person name="Magnuson J.K."/>
            <person name="Piumi F."/>
            <person name="Raudaskoski M."/>
            <person name="Salamov A."/>
            <person name="Schmutz J."/>
            <person name="Schwarze F.W.M.R."/>
            <person name="vanKuyk P.A."/>
            <person name="Horton J.S."/>
            <person name="Grigoriev I.V."/>
            <person name="Woesten H.A.B."/>
        </authorList>
    </citation>
    <scope>NUCLEOTIDE SEQUENCE [LARGE SCALE GENOMIC DNA]</scope>
    <source>
        <strain evidence="3">H4-8 / FGSC 9210</strain>
    </source>
</reference>
<dbReference type="KEGG" id="scm:SCHCO_02665086"/>
<feature type="compositionally biased region" description="Low complexity" evidence="1">
    <location>
        <begin position="431"/>
        <end position="459"/>
    </location>
</feature>
<feature type="compositionally biased region" description="Polar residues" evidence="1">
    <location>
        <begin position="524"/>
        <end position="533"/>
    </location>
</feature>
<dbReference type="GeneID" id="9592760"/>
<name>D8Q2T1_SCHCM</name>
<dbReference type="AlphaFoldDB" id="D8Q2T1"/>
<dbReference type="HOGENOM" id="CLU_376891_0_0_1"/>
<feature type="compositionally biased region" description="Polar residues" evidence="1">
    <location>
        <begin position="142"/>
        <end position="154"/>
    </location>
</feature>
<keyword evidence="3" id="KW-1185">Reference proteome</keyword>
<feature type="compositionally biased region" description="Basic and acidic residues" evidence="1">
    <location>
        <begin position="180"/>
        <end position="200"/>
    </location>
</feature>
<feature type="compositionally biased region" description="Basic and acidic residues" evidence="1">
    <location>
        <begin position="555"/>
        <end position="571"/>
    </location>
</feature>
<feature type="region of interest" description="Disordered" evidence="1">
    <location>
        <begin position="424"/>
        <end position="497"/>
    </location>
</feature>
<proteinExistence type="predicted"/>
<dbReference type="VEuPathDB" id="FungiDB:SCHCODRAFT_02665086"/>
<organism evidence="3">
    <name type="scientific">Schizophyllum commune (strain H4-8 / FGSC 9210)</name>
    <name type="common">Split gill fungus</name>
    <dbReference type="NCBI Taxonomy" id="578458"/>
    <lineage>
        <taxon>Eukaryota</taxon>
        <taxon>Fungi</taxon>
        <taxon>Dikarya</taxon>
        <taxon>Basidiomycota</taxon>
        <taxon>Agaricomycotina</taxon>
        <taxon>Agaricomycetes</taxon>
        <taxon>Agaricomycetidae</taxon>
        <taxon>Agaricales</taxon>
        <taxon>Schizophyllaceae</taxon>
        <taxon>Schizophyllum</taxon>
    </lineage>
</organism>
<gene>
    <name evidence="2" type="ORF">SCHCODRAFT_107590</name>
</gene>
<accession>D8Q2T1</accession>
<evidence type="ECO:0000256" key="1">
    <source>
        <dbReference type="SAM" id="MobiDB-lite"/>
    </source>
</evidence>
<feature type="region of interest" description="Disordered" evidence="1">
    <location>
        <begin position="524"/>
        <end position="585"/>
    </location>
</feature>
<feature type="region of interest" description="Disordered" evidence="1">
    <location>
        <begin position="141"/>
        <end position="168"/>
    </location>
</feature>
<dbReference type="InParanoid" id="D8Q2T1"/>